<dbReference type="EMBL" id="ML978124">
    <property type="protein sequence ID" value="KAF2100674.1"/>
    <property type="molecule type" value="Genomic_DNA"/>
</dbReference>
<organism evidence="2 3">
    <name type="scientific">Rhizodiscina lignyota</name>
    <dbReference type="NCBI Taxonomy" id="1504668"/>
    <lineage>
        <taxon>Eukaryota</taxon>
        <taxon>Fungi</taxon>
        <taxon>Dikarya</taxon>
        <taxon>Ascomycota</taxon>
        <taxon>Pezizomycotina</taxon>
        <taxon>Dothideomycetes</taxon>
        <taxon>Pleosporomycetidae</taxon>
        <taxon>Aulographales</taxon>
        <taxon>Rhizodiscinaceae</taxon>
        <taxon>Rhizodiscina</taxon>
    </lineage>
</organism>
<reference evidence="2" key="1">
    <citation type="journal article" date="2020" name="Stud. Mycol.">
        <title>101 Dothideomycetes genomes: a test case for predicting lifestyles and emergence of pathogens.</title>
        <authorList>
            <person name="Haridas S."/>
            <person name="Albert R."/>
            <person name="Binder M."/>
            <person name="Bloem J."/>
            <person name="Labutti K."/>
            <person name="Salamov A."/>
            <person name="Andreopoulos B."/>
            <person name="Baker S."/>
            <person name="Barry K."/>
            <person name="Bills G."/>
            <person name="Bluhm B."/>
            <person name="Cannon C."/>
            <person name="Castanera R."/>
            <person name="Culley D."/>
            <person name="Daum C."/>
            <person name="Ezra D."/>
            <person name="Gonzalez J."/>
            <person name="Henrissat B."/>
            <person name="Kuo A."/>
            <person name="Liang C."/>
            <person name="Lipzen A."/>
            <person name="Lutzoni F."/>
            <person name="Magnuson J."/>
            <person name="Mondo S."/>
            <person name="Nolan M."/>
            <person name="Ohm R."/>
            <person name="Pangilinan J."/>
            <person name="Park H.-J."/>
            <person name="Ramirez L."/>
            <person name="Alfaro M."/>
            <person name="Sun H."/>
            <person name="Tritt A."/>
            <person name="Yoshinaga Y."/>
            <person name="Zwiers L.-H."/>
            <person name="Turgeon B."/>
            <person name="Goodwin S."/>
            <person name="Spatafora J."/>
            <person name="Crous P."/>
            <person name="Grigoriev I."/>
        </authorList>
    </citation>
    <scope>NUCLEOTIDE SEQUENCE</scope>
    <source>
        <strain evidence="2">CBS 133067</strain>
    </source>
</reference>
<gene>
    <name evidence="2" type="ORF">NA57DRAFT_54750</name>
</gene>
<keyword evidence="3" id="KW-1185">Reference proteome</keyword>
<dbReference type="AlphaFoldDB" id="A0A9P4MCH9"/>
<protein>
    <submittedName>
        <fullName evidence="2">Uncharacterized protein</fullName>
    </submittedName>
</protein>
<sequence length="350" mass="38121">MDEQTNAALARSGPRARGIRADCQRVAEGIQGLLLRVLLDATRADGCAGVVLEWADITAVQRRRRAWEERYVGDPCPASGPRATGRWQNSTLGQRPVPRAAAAPQGSVGGLGERRVKQGWTDWTREDFSHAAARPYSNQPGGARTRSAPLPIPCAEFCTTRAGPRARQGEPGAEAGSVSSRPQASRPRRAAPDDLSRSFRPRAVSYGARNDSCKRVFVHAPVERHSPREHRCGERRLRRPLGHRGSSNQSLRPTNLLLCPTPPASCPPRVVYVISLAALAREAADRAIAVTEKRDQPYGRVGLYPQIGIVAPVSPPTGIQASCRDLLAAPCRFEWRTPLCRTTSWTANTD</sequence>
<name>A0A9P4MCH9_9PEZI</name>
<evidence type="ECO:0000313" key="3">
    <source>
        <dbReference type="Proteomes" id="UP000799772"/>
    </source>
</evidence>
<evidence type="ECO:0000313" key="2">
    <source>
        <dbReference type="EMBL" id="KAF2100674.1"/>
    </source>
</evidence>
<dbReference type="Proteomes" id="UP000799772">
    <property type="component" value="Unassembled WGS sequence"/>
</dbReference>
<feature type="region of interest" description="Disordered" evidence="1">
    <location>
        <begin position="161"/>
        <end position="203"/>
    </location>
</feature>
<comment type="caution">
    <text evidence="2">The sequence shown here is derived from an EMBL/GenBank/DDBJ whole genome shotgun (WGS) entry which is preliminary data.</text>
</comment>
<evidence type="ECO:0000256" key="1">
    <source>
        <dbReference type="SAM" id="MobiDB-lite"/>
    </source>
</evidence>
<accession>A0A9P4MCH9</accession>
<proteinExistence type="predicted"/>